<dbReference type="Proteomes" id="UP000801864">
    <property type="component" value="Unassembled WGS sequence"/>
</dbReference>
<dbReference type="EMBL" id="QLNT01000007">
    <property type="protein sequence ID" value="KAF3072911.1"/>
    <property type="molecule type" value="Genomic_DNA"/>
</dbReference>
<protein>
    <submittedName>
        <fullName evidence="2">Uncharacterized protein</fullName>
    </submittedName>
</protein>
<dbReference type="PROSITE" id="PS51257">
    <property type="entry name" value="PROKAR_LIPOPROTEIN"/>
    <property type="match status" value="1"/>
</dbReference>
<sequence>MAPRHMGKQRRWGREGTKGWWPASASTASCSVGQANKELAAGYLLDRSDLILPVINQSSRHAPSIMQMLTVRAARMPQ</sequence>
<evidence type="ECO:0000313" key="2">
    <source>
        <dbReference type="EMBL" id="KAF3072911.1"/>
    </source>
</evidence>
<evidence type="ECO:0000256" key="1">
    <source>
        <dbReference type="SAM" id="MobiDB-lite"/>
    </source>
</evidence>
<name>A0A9P4XGV7_9HYPO</name>
<feature type="compositionally biased region" description="Basic residues" evidence="1">
    <location>
        <begin position="1"/>
        <end position="11"/>
    </location>
</feature>
<organism evidence="2 3">
    <name type="scientific">Trichoderma lentiforme</name>
    <dbReference type="NCBI Taxonomy" id="1567552"/>
    <lineage>
        <taxon>Eukaryota</taxon>
        <taxon>Fungi</taxon>
        <taxon>Dikarya</taxon>
        <taxon>Ascomycota</taxon>
        <taxon>Pezizomycotina</taxon>
        <taxon>Sordariomycetes</taxon>
        <taxon>Hypocreomycetidae</taxon>
        <taxon>Hypocreales</taxon>
        <taxon>Hypocreaceae</taxon>
        <taxon>Trichoderma</taxon>
    </lineage>
</organism>
<keyword evidence="3" id="KW-1185">Reference proteome</keyword>
<dbReference type="AlphaFoldDB" id="A0A9P4XGV7"/>
<reference evidence="2 3" key="1">
    <citation type="submission" date="2018-06" db="EMBL/GenBank/DDBJ databases">
        <title>Genome analysis of cellulolytic fungus Trichoderma lentiforme CFAM-422.</title>
        <authorList>
            <person name="Steindorff A.S."/>
            <person name="Formighieri E.F."/>
            <person name="Midorikawa G.E.O."/>
            <person name="Tamietti M.S."/>
            <person name="Ramos E.Z."/>
            <person name="Silva A.S."/>
            <person name="Bon E.P.S."/>
            <person name="Mendes T.D."/>
            <person name="Damaso M.C.T."/>
            <person name="Favaro L.C.L."/>
        </authorList>
    </citation>
    <scope>NUCLEOTIDE SEQUENCE [LARGE SCALE GENOMIC DNA]</scope>
    <source>
        <strain evidence="2 3">CFAM-422</strain>
    </source>
</reference>
<proteinExistence type="predicted"/>
<feature type="region of interest" description="Disordered" evidence="1">
    <location>
        <begin position="1"/>
        <end position="23"/>
    </location>
</feature>
<gene>
    <name evidence="2" type="ORF">CFAM422_004734</name>
</gene>
<accession>A0A9P4XGV7</accession>
<comment type="caution">
    <text evidence="2">The sequence shown here is derived from an EMBL/GenBank/DDBJ whole genome shotgun (WGS) entry which is preliminary data.</text>
</comment>
<evidence type="ECO:0000313" key="3">
    <source>
        <dbReference type="Proteomes" id="UP000801864"/>
    </source>
</evidence>